<evidence type="ECO:0000256" key="2">
    <source>
        <dbReference type="SAM" id="SignalP"/>
    </source>
</evidence>
<dbReference type="Proteomes" id="UP000041254">
    <property type="component" value="Unassembled WGS sequence"/>
</dbReference>
<reference evidence="3 4" key="1">
    <citation type="submission" date="2014-11" db="EMBL/GenBank/DDBJ databases">
        <authorList>
            <person name="Zhu J."/>
            <person name="Qi W."/>
            <person name="Song R."/>
        </authorList>
    </citation>
    <scope>NUCLEOTIDE SEQUENCE [LARGE SCALE GENOMIC DNA]</scope>
</reference>
<protein>
    <recommendedName>
        <fullName evidence="5">Glycine zipper domain-containing protein</fullName>
    </recommendedName>
</protein>
<dbReference type="InParanoid" id="A0A0G4EGK9"/>
<name>A0A0G4EGK9_VITBC</name>
<proteinExistence type="predicted"/>
<feature type="signal peptide" evidence="2">
    <location>
        <begin position="1"/>
        <end position="20"/>
    </location>
</feature>
<feature type="region of interest" description="Disordered" evidence="1">
    <location>
        <begin position="166"/>
        <end position="200"/>
    </location>
</feature>
<evidence type="ECO:0000313" key="4">
    <source>
        <dbReference type="Proteomes" id="UP000041254"/>
    </source>
</evidence>
<dbReference type="EMBL" id="CDMY01000231">
    <property type="protein sequence ID" value="CEL95573.1"/>
    <property type="molecule type" value="Genomic_DNA"/>
</dbReference>
<evidence type="ECO:0000256" key="1">
    <source>
        <dbReference type="SAM" id="MobiDB-lite"/>
    </source>
</evidence>
<accession>A0A0G4EGK9</accession>
<organism evidence="3 4">
    <name type="scientific">Vitrella brassicaformis (strain CCMP3155)</name>
    <dbReference type="NCBI Taxonomy" id="1169540"/>
    <lineage>
        <taxon>Eukaryota</taxon>
        <taxon>Sar</taxon>
        <taxon>Alveolata</taxon>
        <taxon>Colpodellida</taxon>
        <taxon>Vitrellaceae</taxon>
        <taxon>Vitrella</taxon>
    </lineage>
</organism>
<dbReference type="VEuPathDB" id="CryptoDB:Vbra_7419"/>
<feature type="compositionally biased region" description="Acidic residues" evidence="1">
    <location>
        <begin position="261"/>
        <end position="270"/>
    </location>
</feature>
<evidence type="ECO:0000313" key="3">
    <source>
        <dbReference type="EMBL" id="CEL95573.1"/>
    </source>
</evidence>
<dbReference type="AlphaFoldDB" id="A0A0G4EGK9"/>
<keyword evidence="2" id="KW-0732">Signal</keyword>
<sequence length="359" mass="36224">MTRLSAAVVCLIFLVSAALADDASRNGLRSMRGKNGAASDQAADDLVYGLRWTHSIPELDSMPEEPPQHRALWPKISAPKISPPKIKSPDLGNLGKAAGTAAGGAVGTKYGGPVGGAAGAAAGGRLGEKAGNWAEERLGGSFGYRRLSDDTADAEEAADDLVSGLEDKDAEEHEEEPPQHRALWPKISAPKIPAPKIPSPDLGNLGKAAGTAAGGAVGTKYGGPVGGAAGAAAGGRLGEKAGNWAEERLGGSFGYRRLSDDTADAEEAADDLVSGLEDKDAEEHEEEPPQHRALQFSLPKIPSPDLGNLGKAAGTAAGGAVGTKYGGPVGGAAGAAAGGRLGEKAGNWAEERLGGSFGY</sequence>
<feature type="compositionally biased region" description="Basic and acidic residues" evidence="1">
    <location>
        <begin position="166"/>
        <end position="179"/>
    </location>
</feature>
<feature type="region of interest" description="Disordered" evidence="1">
    <location>
        <begin position="254"/>
        <end position="347"/>
    </location>
</feature>
<gene>
    <name evidence="3" type="ORF">Vbra_7419</name>
</gene>
<keyword evidence="4" id="KW-1185">Reference proteome</keyword>
<feature type="compositionally biased region" description="Gly residues" evidence="1">
    <location>
        <begin position="316"/>
        <end position="340"/>
    </location>
</feature>
<feature type="compositionally biased region" description="Basic and acidic residues" evidence="1">
    <location>
        <begin position="276"/>
        <end position="290"/>
    </location>
</feature>
<feature type="chain" id="PRO_5005187100" description="Glycine zipper domain-containing protein" evidence="2">
    <location>
        <begin position="21"/>
        <end position="359"/>
    </location>
</feature>
<evidence type="ECO:0008006" key="5">
    <source>
        <dbReference type="Google" id="ProtNLM"/>
    </source>
</evidence>